<evidence type="ECO:0000313" key="3">
    <source>
        <dbReference type="Proteomes" id="UP000578686"/>
    </source>
</evidence>
<keyword evidence="1" id="KW-0812">Transmembrane</keyword>
<keyword evidence="1" id="KW-1133">Transmembrane helix</keyword>
<organism evidence="2 3">
    <name type="scientific">Streptomyces lonarensis</name>
    <dbReference type="NCBI Taxonomy" id="700599"/>
    <lineage>
        <taxon>Bacteria</taxon>
        <taxon>Bacillati</taxon>
        <taxon>Actinomycetota</taxon>
        <taxon>Actinomycetes</taxon>
        <taxon>Kitasatosporales</taxon>
        <taxon>Streptomycetaceae</taxon>
        <taxon>Streptomyces</taxon>
    </lineage>
</organism>
<reference evidence="2 3" key="1">
    <citation type="submission" date="2020-03" db="EMBL/GenBank/DDBJ databases">
        <title>Draft genome of Streptomyces sp. ventii, isolated from the Axial Seamount in the Pacific Ocean, and resequencing of the two type strains Streptomyces lonarensis strain NCL 716 and Streptomyces bohaiensis strain 11A07.</title>
        <authorList>
            <person name="Loughran R.M."/>
            <person name="Pfannmuller K.M."/>
            <person name="Wasson B.J."/>
            <person name="Deadmond M.C."/>
            <person name="Paddock B.E."/>
            <person name="Koyack M.J."/>
            <person name="Gallegos D.A."/>
            <person name="Mitchell E.A."/>
            <person name="Ushijima B."/>
            <person name="Saw J.H."/>
            <person name="Mcphail K.L."/>
            <person name="Videau P."/>
        </authorList>
    </citation>
    <scope>NUCLEOTIDE SEQUENCE [LARGE SCALE GENOMIC DNA]</scope>
    <source>
        <strain evidence="2 3">NCL716</strain>
    </source>
</reference>
<dbReference type="AlphaFoldDB" id="A0A7X6HZL6"/>
<feature type="transmembrane region" description="Helical" evidence="1">
    <location>
        <begin position="66"/>
        <end position="87"/>
    </location>
</feature>
<dbReference type="EMBL" id="JAAVJD010000108">
    <property type="protein sequence ID" value="NJQ06778.1"/>
    <property type="molecule type" value="Genomic_DNA"/>
</dbReference>
<keyword evidence="1" id="KW-0472">Membrane</keyword>
<proteinExistence type="predicted"/>
<protein>
    <submittedName>
        <fullName evidence="2">Phosphopantetheine adenylyltransferase</fullName>
    </submittedName>
</protein>
<sequence>MTPRRPPPDTDGRDLTAMWTDRLITALLVVVGAVNLLPGYVALAPARMDTAYGVSTDGPDSADLTMLLRHRAVLLALVGVGLLVAAFLPALRPAALTAAAVSMGSFLLFAYTTADLGSETVRVARIDIAALALLAVAAALVVRRRRA</sequence>
<dbReference type="GO" id="GO:0016779">
    <property type="term" value="F:nucleotidyltransferase activity"/>
    <property type="evidence" value="ECO:0007669"/>
    <property type="project" value="UniProtKB-KW"/>
</dbReference>
<name>A0A7X6HZL6_9ACTN</name>
<keyword evidence="2" id="KW-0808">Transferase</keyword>
<keyword evidence="2" id="KW-0548">Nucleotidyltransferase</keyword>
<comment type="caution">
    <text evidence="2">The sequence shown here is derived from an EMBL/GenBank/DDBJ whole genome shotgun (WGS) entry which is preliminary data.</text>
</comment>
<dbReference type="RefSeq" id="WP_167971200.1">
    <property type="nucleotide sequence ID" value="NZ_JAAVJD010000108.1"/>
</dbReference>
<feature type="transmembrane region" description="Helical" evidence="1">
    <location>
        <begin position="23"/>
        <end position="46"/>
    </location>
</feature>
<evidence type="ECO:0000313" key="2">
    <source>
        <dbReference type="EMBL" id="NJQ06778.1"/>
    </source>
</evidence>
<feature type="transmembrane region" description="Helical" evidence="1">
    <location>
        <begin position="94"/>
        <end position="111"/>
    </location>
</feature>
<gene>
    <name evidence="2" type="ORF">HCN56_14600</name>
</gene>
<accession>A0A7X6HZL6</accession>
<evidence type="ECO:0000256" key="1">
    <source>
        <dbReference type="SAM" id="Phobius"/>
    </source>
</evidence>
<feature type="transmembrane region" description="Helical" evidence="1">
    <location>
        <begin position="123"/>
        <end position="142"/>
    </location>
</feature>
<dbReference type="Proteomes" id="UP000578686">
    <property type="component" value="Unassembled WGS sequence"/>
</dbReference>
<keyword evidence="3" id="KW-1185">Reference proteome</keyword>